<dbReference type="CDD" id="cd11041">
    <property type="entry name" value="CYP503A1-like"/>
    <property type="match status" value="1"/>
</dbReference>
<evidence type="ECO:0000256" key="8">
    <source>
        <dbReference type="ARBA" id="ARBA00023004"/>
    </source>
</evidence>
<keyword evidence="5" id="KW-0479">Metal-binding</keyword>
<dbReference type="PRINTS" id="PR00463">
    <property type="entry name" value="EP450I"/>
</dbReference>
<reference evidence="12 13" key="1">
    <citation type="submission" date="2024-07" db="EMBL/GenBank/DDBJ databases">
        <title>Section-level genome sequencing and comparative genomics of Aspergillus sections Usti and Cavernicolus.</title>
        <authorList>
            <consortium name="Lawrence Berkeley National Laboratory"/>
            <person name="Nybo J.L."/>
            <person name="Vesth T.C."/>
            <person name="Theobald S."/>
            <person name="Frisvad J.C."/>
            <person name="Larsen T.O."/>
            <person name="Kjaerboelling I."/>
            <person name="Rothschild-Mancinelli K."/>
            <person name="Lyhne E.K."/>
            <person name="Kogle M.E."/>
            <person name="Barry K."/>
            <person name="Clum A."/>
            <person name="Na H."/>
            <person name="Ledsgaard L."/>
            <person name="Lin J."/>
            <person name="Lipzen A."/>
            <person name="Kuo A."/>
            <person name="Riley R."/>
            <person name="Mondo S."/>
            <person name="LaButti K."/>
            <person name="Haridas S."/>
            <person name="Pangalinan J."/>
            <person name="Salamov A.A."/>
            <person name="Simmons B.A."/>
            <person name="Magnuson J.K."/>
            <person name="Chen J."/>
            <person name="Drula E."/>
            <person name="Henrissat B."/>
            <person name="Wiebenga A."/>
            <person name="Lubbers R.J."/>
            <person name="Gomes A.C."/>
            <person name="Makela M.R."/>
            <person name="Stajich J."/>
            <person name="Grigoriev I.V."/>
            <person name="Mortensen U.H."/>
            <person name="De vries R.P."/>
            <person name="Baker S.E."/>
            <person name="Andersen M.R."/>
        </authorList>
    </citation>
    <scope>NUCLEOTIDE SEQUENCE [LARGE SCALE GENOMIC DNA]</scope>
    <source>
        <strain evidence="12 13">CBS 600.67</strain>
    </source>
</reference>
<comment type="similarity">
    <text evidence="3">Belongs to the cytochrome P450 family.</text>
</comment>
<keyword evidence="13" id="KW-1185">Reference proteome</keyword>
<dbReference type="InterPro" id="IPR036396">
    <property type="entry name" value="Cyt_P450_sf"/>
</dbReference>
<organism evidence="12 13">
    <name type="scientific">Aspergillus cavernicola</name>
    <dbReference type="NCBI Taxonomy" id="176166"/>
    <lineage>
        <taxon>Eukaryota</taxon>
        <taxon>Fungi</taxon>
        <taxon>Dikarya</taxon>
        <taxon>Ascomycota</taxon>
        <taxon>Pezizomycotina</taxon>
        <taxon>Eurotiomycetes</taxon>
        <taxon>Eurotiomycetidae</taxon>
        <taxon>Eurotiales</taxon>
        <taxon>Aspergillaceae</taxon>
        <taxon>Aspergillus</taxon>
        <taxon>Aspergillus subgen. Nidulantes</taxon>
    </lineage>
</organism>
<keyword evidence="9" id="KW-0503">Monooxygenase</keyword>
<keyword evidence="10 11" id="KW-0472">Membrane</keyword>
<dbReference type="Pfam" id="PF00067">
    <property type="entry name" value="p450"/>
    <property type="match status" value="1"/>
</dbReference>
<evidence type="ECO:0000256" key="6">
    <source>
        <dbReference type="ARBA" id="ARBA00022989"/>
    </source>
</evidence>
<evidence type="ECO:0000256" key="4">
    <source>
        <dbReference type="ARBA" id="ARBA00022692"/>
    </source>
</evidence>
<evidence type="ECO:0000256" key="2">
    <source>
        <dbReference type="ARBA" id="ARBA00004370"/>
    </source>
</evidence>
<dbReference type="PANTHER" id="PTHR46206:SF6">
    <property type="entry name" value="CYTOCHROME P450 MONOOXYGENASE AN1598-RELATED"/>
    <property type="match status" value="1"/>
</dbReference>
<evidence type="ECO:0000256" key="5">
    <source>
        <dbReference type="ARBA" id="ARBA00022723"/>
    </source>
</evidence>
<dbReference type="InterPro" id="IPR001128">
    <property type="entry name" value="Cyt_P450"/>
</dbReference>
<keyword evidence="8" id="KW-0408">Iron</keyword>
<evidence type="ECO:0000256" key="3">
    <source>
        <dbReference type="ARBA" id="ARBA00010617"/>
    </source>
</evidence>
<evidence type="ECO:0000256" key="10">
    <source>
        <dbReference type="ARBA" id="ARBA00023136"/>
    </source>
</evidence>
<dbReference type="EMBL" id="JBFXLS010000085">
    <property type="protein sequence ID" value="KAL2818237.1"/>
    <property type="molecule type" value="Genomic_DNA"/>
</dbReference>
<gene>
    <name evidence="12" type="ORF">BDW59DRAFT_181932</name>
</gene>
<evidence type="ECO:0000313" key="12">
    <source>
        <dbReference type="EMBL" id="KAL2818237.1"/>
    </source>
</evidence>
<comment type="caution">
    <text evidence="12">The sequence shown here is derived from an EMBL/GenBank/DDBJ whole genome shotgun (WGS) entry which is preliminary data.</text>
</comment>
<evidence type="ECO:0000313" key="13">
    <source>
        <dbReference type="Proteomes" id="UP001610335"/>
    </source>
</evidence>
<evidence type="ECO:0000256" key="1">
    <source>
        <dbReference type="ARBA" id="ARBA00001971"/>
    </source>
</evidence>
<comment type="cofactor">
    <cofactor evidence="1">
        <name>heme</name>
        <dbReference type="ChEBI" id="CHEBI:30413"/>
    </cofactor>
</comment>
<keyword evidence="6 11" id="KW-1133">Transmembrane helix</keyword>
<evidence type="ECO:0000256" key="7">
    <source>
        <dbReference type="ARBA" id="ARBA00023002"/>
    </source>
</evidence>
<evidence type="ECO:0000256" key="11">
    <source>
        <dbReference type="SAM" id="Phobius"/>
    </source>
</evidence>
<sequence length="484" mass="55601">MDFCAWSEHWIILLGATVAIFIGIRLFPKRANVPVFSRHSGWRGPWKDSLDYLHDSAGTLRAGYQKFSRHGQFFQVRTPIRWVVVVPPNFVDEIRTAPSTHLSAKESANDAKKFHFHIVKTHLTPNLENKIDEIRDEIQLSFGDEIGNPTDWTPVVMSRAAHRIATRTANRLLVGAPLCQNEEYTDMSIKYTVDVFGGADKLRAWPKFLRSTVTQFVTNVKERQRVARKYLIPYIEARLQQEKDGLDEKPPVDSLQWFMDAAPDPSERDPERLMFRLLHLNVAAVHTTSITYLNAMLDLAFYTDVHAELRIEIETAVQEHGWSGRALSQMWKLDSFLTESQRLSPIASSQMTRAAIQDFTFSDGTTVPKGSYVLAPMYAMYLDDRIYPDASTFDAFRFSKLRAQPGHENRHQFVTTSPTHINFGHGKDACPGRFFAAHEIKLLLAHALLSYEIRLEDPTKLPEPSWYDRSRKPNQTARVLFRRR</sequence>
<dbReference type="PANTHER" id="PTHR46206">
    <property type="entry name" value="CYTOCHROME P450"/>
    <property type="match status" value="1"/>
</dbReference>
<keyword evidence="7" id="KW-0560">Oxidoreductase</keyword>
<accession>A0ABR4HS98</accession>
<keyword evidence="4 11" id="KW-0812">Transmembrane</keyword>
<protein>
    <submittedName>
        <fullName evidence="12">Cytochrome P450</fullName>
    </submittedName>
</protein>
<dbReference type="SUPFAM" id="SSF48264">
    <property type="entry name" value="Cytochrome P450"/>
    <property type="match status" value="1"/>
</dbReference>
<evidence type="ECO:0000256" key="9">
    <source>
        <dbReference type="ARBA" id="ARBA00023033"/>
    </source>
</evidence>
<dbReference type="Gene3D" id="1.10.630.10">
    <property type="entry name" value="Cytochrome P450"/>
    <property type="match status" value="1"/>
</dbReference>
<name>A0ABR4HS98_9EURO</name>
<feature type="transmembrane region" description="Helical" evidence="11">
    <location>
        <begin position="6"/>
        <end position="28"/>
    </location>
</feature>
<dbReference type="InterPro" id="IPR002401">
    <property type="entry name" value="Cyt_P450_E_grp-I"/>
</dbReference>
<dbReference type="Proteomes" id="UP001610335">
    <property type="component" value="Unassembled WGS sequence"/>
</dbReference>
<comment type="subcellular location">
    <subcellularLocation>
        <location evidence="2">Membrane</location>
    </subcellularLocation>
</comment>
<proteinExistence type="inferred from homology"/>